<feature type="non-terminal residue" evidence="4">
    <location>
        <position position="1"/>
    </location>
</feature>
<evidence type="ECO:0000256" key="1">
    <source>
        <dbReference type="ARBA" id="ARBA00022737"/>
    </source>
</evidence>
<dbReference type="GO" id="GO:0043161">
    <property type="term" value="P:proteasome-mediated ubiquitin-dependent protein catabolic process"/>
    <property type="evidence" value="ECO:0007669"/>
    <property type="project" value="TreeGrafter"/>
</dbReference>
<dbReference type="GO" id="GO:0034515">
    <property type="term" value="C:proteasome storage granule"/>
    <property type="evidence" value="ECO:0007669"/>
    <property type="project" value="TreeGrafter"/>
</dbReference>
<dbReference type="GO" id="GO:0008540">
    <property type="term" value="C:proteasome regulatory particle, base subcomplex"/>
    <property type="evidence" value="ECO:0007669"/>
    <property type="project" value="TreeGrafter"/>
</dbReference>
<accession>A0AAN5CPZ6</accession>
<feature type="region of interest" description="Disordered" evidence="2">
    <location>
        <begin position="1"/>
        <end position="36"/>
    </location>
</feature>
<dbReference type="Proteomes" id="UP001328107">
    <property type="component" value="Unassembled WGS sequence"/>
</dbReference>
<reference evidence="5" key="1">
    <citation type="submission" date="2022-10" db="EMBL/GenBank/DDBJ databases">
        <title>Genome assembly of Pristionchus species.</title>
        <authorList>
            <person name="Yoshida K."/>
            <person name="Sommer R.J."/>
        </authorList>
    </citation>
    <scope>NUCLEOTIDE SEQUENCE [LARGE SCALE GENOMIC DNA]</scope>
    <source>
        <strain evidence="5">RS5460</strain>
    </source>
</reference>
<dbReference type="EMBL" id="BTRK01000004">
    <property type="protein sequence ID" value="GMR48322.1"/>
    <property type="molecule type" value="Genomic_DNA"/>
</dbReference>
<keyword evidence="1" id="KW-0677">Repeat</keyword>
<dbReference type="PANTHER" id="PTHR10943">
    <property type="entry name" value="26S PROTEASOME NON-ATPASE REGULATORY SUBUNIT"/>
    <property type="match status" value="1"/>
</dbReference>
<name>A0AAN5CPZ6_9BILA</name>
<dbReference type="InterPro" id="IPR040892">
    <property type="entry name" value="RPN1_N"/>
</dbReference>
<evidence type="ECO:0000256" key="2">
    <source>
        <dbReference type="SAM" id="MobiDB-lite"/>
    </source>
</evidence>
<evidence type="ECO:0000313" key="5">
    <source>
        <dbReference type="Proteomes" id="UP001328107"/>
    </source>
</evidence>
<gene>
    <name evidence="4" type="ORF">PMAYCL1PPCAC_18517</name>
</gene>
<feature type="compositionally biased region" description="Basic and acidic residues" evidence="2">
    <location>
        <begin position="7"/>
        <end position="36"/>
    </location>
</feature>
<feature type="domain" description="RPN1 N-terminal" evidence="3">
    <location>
        <begin position="40"/>
        <end position="340"/>
    </location>
</feature>
<protein>
    <recommendedName>
        <fullName evidence="3">RPN1 N-terminal domain-containing protein</fullName>
    </recommendedName>
</protein>
<dbReference type="AlphaFoldDB" id="A0AAN5CPZ6"/>
<sequence>EEMVADVAKKDKPEEKKGKNAKEDKKDEMSEEDKKLEEDLNMLVQRLGEPDTSLYKPSLESMRSLIRASTTSMTSVPKPLKFMRPHYATMKHIHDKIADPAIRKECANLISVLAMTSDEPADCIIYRLKGSQEPVGDWGHEYVRHLAMELSEEWKRTADGTDAHKKTREQLLILARDIIVHHMKHNAEVEACDLLIEIERLDLLTNFVDEADHQRVCLYLLSCAPLTPDPDNIILIRTAKDLHLKFNKYLEAVRCAIMLNDPDEIKRIFKLTADPLLQMQMAILLGRHQIFLDFEGAENGEKLGALNANTSLFEYFHSLGRELDIMEPKTPEGIYKSHLEASRPFGSTSAPDSARMNLAAAFVNGFVNCGFGVDKMMAEQEDANRWFYKNKEYGMFSAAASQGLVWRWDIDSGLAQCDRFLYVNDDFIKAGTLLAIGIISSGIQDPCDPHLPSYSTMSTPIDL</sequence>
<comment type="caution">
    <text evidence="4">The sequence shown here is derived from an EMBL/GenBank/DDBJ whole genome shotgun (WGS) entry which is preliminary data.</text>
</comment>
<dbReference type="GO" id="GO:0005634">
    <property type="term" value="C:nucleus"/>
    <property type="evidence" value="ECO:0007669"/>
    <property type="project" value="TreeGrafter"/>
</dbReference>
<evidence type="ECO:0000259" key="3">
    <source>
        <dbReference type="Pfam" id="PF17781"/>
    </source>
</evidence>
<dbReference type="Pfam" id="PF17781">
    <property type="entry name" value="RPN1_RPN2_N"/>
    <property type="match status" value="1"/>
</dbReference>
<dbReference type="PANTHER" id="PTHR10943:SF1">
    <property type="entry name" value="26S PROTEASOME NON-ATPASE REGULATORY SUBUNIT 2"/>
    <property type="match status" value="1"/>
</dbReference>
<dbReference type="InterPro" id="IPR011989">
    <property type="entry name" value="ARM-like"/>
</dbReference>
<evidence type="ECO:0000313" key="4">
    <source>
        <dbReference type="EMBL" id="GMR48322.1"/>
    </source>
</evidence>
<proteinExistence type="predicted"/>
<organism evidence="4 5">
    <name type="scientific">Pristionchus mayeri</name>
    <dbReference type="NCBI Taxonomy" id="1317129"/>
    <lineage>
        <taxon>Eukaryota</taxon>
        <taxon>Metazoa</taxon>
        <taxon>Ecdysozoa</taxon>
        <taxon>Nematoda</taxon>
        <taxon>Chromadorea</taxon>
        <taxon>Rhabditida</taxon>
        <taxon>Rhabditina</taxon>
        <taxon>Diplogasteromorpha</taxon>
        <taxon>Diplogasteroidea</taxon>
        <taxon>Neodiplogasteridae</taxon>
        <taxon>Pristionchus</taxon>
    </lineage>
</organism>
<keyword evidence="5" id="KW-1185">Reference proteome</keyword>
<dbReference type="Gene3D" id="1.25.10.10">
    <property type="entry name" value="Leucine-rich Repeat Variant"/>
    <property type="match status" value="1"/>
</dbReference>